<feature type="domain" description="C2H2-type" evidence="15">
    <location>
        <begin position="657"/>
        <end position="686"/>
    </location>
</feature>
<feature type="coiled-coil region" evidence="13">
    <location>
        <begin position="1813"/>
        <end position="1840"/>
    </location>
</feature>
<sequence>MADEEAERDHSPQIGTSAAIVALRERLQKLATELKDSRESAVQSAAQYCQDFCQTLVEYAGRWKISEDPLPLVEVYMVAILSYAQARHYLTSECENVSLVLERLTLSCVELLLSLPEEIPNALWQEFQFSVQKAHSLLLDSGNCELHMLSSIAKERGVWANDTLQSILSKETPEVEKVREFLEQEGAVLLDMRVKHLIKENHIEKAALVAKVCAEHPEFGAKSSFKQTYLVCLCSVAPREQVMQEISEVDCKDALEMICNLESEGDEKGALSLCSAFLTRQLLQGDMYCAWELTLFWSKLLQRLERSTQVFLDHCRQMSLLSKTVYHIFFLIKVIQSEVQDVGLPVCIELCVRALRLETGDNANIKATICKTISCLLPNDLEVKRACQLTEFLLEPTVDSYYAVETLYNEPDQKFEEENLPVPNSLRCELLLVFKTQWPFDPEFWDWKTLKRHCLALMGEEASIVSSIDELNDCEVLDQLEDEDGTKGPEEFKDLTDCFLDTTHVLNEIVDEKQKKREIKKLREKGFISARFRNWQAYMQYCVLCDKEFLGHRIVRHAQKHVKDGVYSCPICAESFDCKELFVPHVTSHVKQSCKERLAAMKTSRKLGSPTKMPFPNCVPQKVKTNEMQDSKPKKKSRPCSNDAEVSKNSYKYTEEYTCPVTNCRKGFKYFKNLIAHVKAHKNNEEAKRFLEMQSKKVVCQYCRRQFVSVTHLNDHLQMHCGAKPYICIQLNCKSSFLSNAELLVHRKEHTAFKAKCMFPNCGRIFYEAYMLYDHEAQHYNTFTCKLPNCGKIFHSQAQLDVHQEDHNASVESSSFNLPNETLQPGIRQIKIENTVQNIQDFSQALMCDSSQNLSKEANEANTEHLNDSLPNQTPNWFHLNQSPDATQTPLLHPNIYPLELSLLEAKTKEEPVCSSSCTENSTPYFQQALPVNEACDNGRIAVNSDHTELEPLEQPESLLKSGPNEINESTQDTLSSSLQQIPNNVSAVKTEGVVQRFNCTFETCTRNYSSTRSVSKHMKAAHPEYYAELKLARKNKKVVRTPIKNVSSDGKLVFLIPSAKKGKIPVSQINTTNTMLPFTSTVANPAFTSLAANITSQVLPTQIENIINPIMLSHLGNPQNQSIPLQSKIEANPLLLSQNENTPNLTLQTESPAKLLPLHLQVLASQLSSQMNKSVVPQMHNRGGQVLDSPPDGNVEPTPTSCESSHLRYSSNVINDINSNESPQVGSMAKIALPQFNSSNPNLPSNVEELTKPLLPSAMENISHPLLPSYLESLKVPSVLSGQLEPPARANVIQHRLPSVPKSEDETLKVKRTKHNKRAKWPAIVKDGKFICSRCFREFPSPKSLGGHLSKRSHCVPFEETSMTPEFQQNPIPPSFLADLILNQQLSANLNPGMSLKDQSTNGAACDSSEVEQNNEILKQSLETATIPNLFEPSGISQQTFQNPCGCGIEKDDEKIMEIQRAFERLNLNKESNEDSHAANAVTLNNHVDAPKPVIVTKEVQSVETLIKPFVCESEGCSYSAMTKDALFKHYSKVHNYTEDMMNEIRKNQLKFAPFRCQICNKTFTRNSNLRAHCQTVHCLSQEDMIRMKIKRPYSRKSEKPPPGLLCNSGVTANKNNPLCVENVPDLSQFKKEPSEVSTVQNTFPMEENVTVKKPEYTLSSFEGNSAPSQAIGELSEDNQLSHPVQPMPEIPVARQTAEVQSPLALPVTGPLVEAQAPVLLPGAGCGPDTLKKPKLSKPKVEKPQTEKLRKTKPKERKEKKAVAKDDETVCSYSPYRPYRCVHQGCFAAFTIQQNLILHYRAVHQSELPRFDNDNEEESDEVRDEVEEEEHQIKEFRCQVKDCSRIFPEVTSLLQHYLHLHKFSLDEAGALMSNMNLGRFQCDQANCTASFTAFWKYISHIQGDHENKVLKSEGGEGLFKCDCEGCDRVYATRSNLLRHLLKKHREYHRAHLIRPRKSKSAGVKLNGKENVQNNKKPKFKRNDKRRRNSSKRAFWTKFERPTLKTNEEALAMCTKKFPLQFPCMIKGCFSVVSSERNIFRHYTTHSLTDRYIEERRGDFILCKKRSHHRYKAKSTKRDRETEKSEGTVTETSDNEDTAETCPEGSETESSKAISCKDEADENTELSDAKQSTDESSGVKPTRKRKARRKWALTVSNVLVKSKRGRPLKKRPKECTQIKEKKNEEGLKPNTFKPMGFEVSFLKFLEESSRAPKRKAKENHPDDIASKQPRTLQQKTENIICKTSETHIRTRDCQNLIDFRNPLNLTSVKNVKIVVDKTFSDGADLLLKQLQEMRPIVILKKWL</sequence>
<feature type="domain" description="C2H2-type" evidence="15">
    <location>
        <begin position="998"/>
        <end position="1023"/>
    </location>
</feature>
<dbReference type="PROSITE" id="PS50157">
    <property type="entry name" value="ZINC_FINGER_C2H2_2"/>
    <property type="match status" value="9"/>
</dbReference>
<dbReference type="EMBL" id="AHAT01011927">
    <property type="status" value="NOT_ANNOTATED_CDS"/>
    <property type="molecule type" value="Genomic_DNA"/>
</dbReference>
<dbReference type="PANTHER" id="PTHR15507:SF14">
    <property type="entry name" value="ZINC FINGER PROTEIN 292"/>
    <property type="match status" value="1"/>
</dbReference>
<feature type="region of interest" description="Disordered" evidence="14">
    <location>
        <begin position="2071"/>
        <end position="2150"/>
    </location>
</feature>
<evidence type="ECO:0000313" key="17">
    <source>
        <dbReference type="Proteomes" id="UP000018468"/>
    </source>
</evidence>
<feature type="compositionally biased region" description="Basic and acidic residues" evidence="14">
    <location>
        <begin position="1740"/>
        <end position="1750"/>
    </location>
</feature>
<feature type="region of interest" description="Disordered" evidence="14">
    <location>
        <begin position="2162"/>
        <end position="2190"/>
    </location>
</feature>
<dbReference type="GO" id="GO:0008270">
    <property type="term" value="F:zinc ion binding"/>
    <property type="evidence" value="ECO:0007669"/>
    <property type="project" value="UniProtKB-KW"/>
</dbReference>
<dbReference type="Gene3D" id="3.30.160.60">
    <property type="entry name" value="Classic Zinc Finger"/>
    <property type="match status" value="4"/>
</dbReference>
<dbReference type="EMBL" id="AHAT01011926">
    <property type="status" value="NOT_ANNOTATED_CDS"/>
    <property type="molecule type" value="Genomic_DNA"/>
</dbReference>
<feature type="region of interest" description="Disordered" evidence="14">
    <location>
        <begin position="2210"/>
        <end position="2231"/>
    </location>
</feature>
<evidence type="ECO:0000256" key="9">
    <source>
        <dbReference type="ARBA" id="ARBA00023125"/>
    </source>
</evidence>
<dbReference type="GO" id="GO:0003677">
    <property type="term" value="F:DNA binding"/>
    <property type="evidence" value="ECO:0000318"/>
    <property type="project" value="GO_Central"/>
</dbReference>
<keyword evidence="13" id="KW-0175">Coiled coil</keyword>
<evidence type="ECO:0000256" key="6">
    <source>
        <dbReference type="ARBA" id="ARBA00022771"/>
    </source>
</evidence>
<feature type="domain" description="C2H2-type" evidence="15">
    <location>
        <begin position="1837"/>
        <end position="1862"/>
    </location>
</feature>
<feature type="compositionally biased region" description="Basic and acidic residues" evidence="14">
    <location>
        <begin position="2076"/>
        <end position="2086"/>
    </location>
</feature>
<keyword evidence="11" id="KW-0539">Nucleus</keyword>
<dbReference type="InterPro" id="IPR057986">
    <property type="entry name" value="TPR_Rlf/292/654"/>
</dbReference>
<dbReference type="GO" id="GO:0000981">
    <property type="term" value="F:DNA-binding transcription factor activity, RNA polymerase II-specific"/>
    <property type="evidence" value="ECO:0000318"/>
    <property type="project" value="GO_Central"/>
</dbReference>
<evidence type="ECO:0000256" key="14">
    <source>
        <dbReference type="SAM" id="MobiDB-lite"/>
    </source>
</evidence>
<feature type="region of interest" description="Disordered" evidence="14">
    <location>
        <begin position="1726"/>
        <end position="1762"/>
    </location>
</feature>
<dbReference type="Pfam" id="PF25580">
    <property type="entry name" value="TPR_Rlf"/>
    <property type="match status" value="1"/>
</dbReference>
<dbReference type="Pfam" id="PF00096">
    <property type="entry name" value="zf-C2H2"/>
    <property type="match status" value="2"/>
</dbReference>
<feature type="domain" description="C2H2-type" evidence="15">
    <location>
        <begin position="1780"/>
        <end position="1810"/>
    </location>
</feature>
<evidence type="ECO:0000256" key="1">
    <source>
        <dbReference type="ARBA" id="ARBA00004123"/>
    </source>
</evidence>
<feature type="domain" description="C2H2-type" evidence="15">
    <location>
        <begin position="1920"/>
        <end position="1945"/>
    </location>
</feature>
<feature type="domain" description="C2H2-type" evidence="15">
    <location>
        <begin position="726"/>
        <end position="755"/>
    </location>
</feature>
<feature type="region of interest" description="Disordered" evidence="14">
    <location>
        <begin position="1959"/>
        <end position="1992"/>
    </location>
</feature>
<keyword evidence="8" id="KW-0805">Transcription regulation</keyword>
<proteinExistence type="inferred from homology"/>
<dbReference type="InParanoid" id="W5NJV9"/>
<feature type="region of interest" description="Disordered" evidence="14">
    <location>
        <begin position="1184"/>
        <end position="1206"/>
    </location>
</feature>
<dbReference type="GO" id="GO:0005634">
    <property type="term" value="C:nucleus"/>
    <property type="evidence" value="ECO:0000318"/>
    <property type="project" value="GO_Central"/>
</dbReference>
<feature type="domain" description="C2H2-type" evidence="15">
    <location>
        <begin position="1556"/>
        <end position="1584"/>
    </location>
</feature>
<dbReference type="Proteomes" id="UP000018468">
    <property type="component" value="Linkage group LG1"/>
</dbReference>
<keyword evidence="9" id="KW-0238">DNA-binding</keyword>
<evidence type="ECO:0000256" key="13">
    <source>
        <dbReference type="SAM" id="Coils"/>
    </source>
</evidence>
<dbReference type="GeneTree" id="ENSGT00950000183034"/>
<dbReference type="eggNOG" id="KOG1721">
    <property type="taxonomic scope" value="Eukaryota"/>
</dbReference>
<keyword evidence="17" id="KW-1185">Reference proteome</keyword>
<dbReference type="STRING" id="7918.ENSLOCP00000020918"/>
<reference evidence="17" key="1">
    <citation type="submission" date="2011-12" db="EMBL/GenBank/DDBJ databases">
        <title>The Draft Genome of Lepisosteus oculatus.</title>
        <authorList>
            <consortium name="The Broad Institute Genome Assembly &amp; Analysis Group"/>
            <consortium name="Computational R&amp;D Group"/>
            <consortium name="and Sequencing Platform"/>
            <person name="Di Palma F."/>
            <person name="Alfoldi J."/>
            <person name="Johnson J."/>
            <person name="Berlin A."/>
            <person name="Gnerre S."/>
            <person name="Jaffe D."/>
            <person name="MacCallum I."/>
            <person name="Young S."/>
            <person name="Walker B.J."/>
            <person name="Lander E.S."/>
            <person name="Lindblad-Toh K."/>
        </authorList>
    </citation>
    <scope>NUCLEOTIDE SEQUENCE [LARGE SCALE GENOMIC DNA]</scope>
</reference>
<dbReference type="SMART" id="SM00355">
    <property type="entry name" value="ZnF_C2H2"/>
    <property type="match status" value="16"/>
</dbReference>
<keyword evidence="10" id="KW-0804">Transcription</keyword>
<dbReference type="OMA" id="LIVFKQC"/>
<feature type="compositionally biased region" description="Basic residues" evidence="14">
    <location>
        <begin position="2162"/>
        <end position="2172"/>
    </location>
</feature>
<keyword evidence="4" id="KW-0479">Metal-binding</keyword>
<dbReference type="HOGENOM" id="CLU_000520_0_0_1"/>
<evidence type="ECO:0000256" key="10">
    <source>
        <dbReference type="ARBA" id="ARBA00023163"/>
    </source>
</evidence>
<dbReference type="PROSITE" id="PS00028">
    <property type="entry name" value="ZINC_FINGER_C2H2_1"/>
    <property type="match status" value="12"/>
</dbReference>
<keyword evidence="7" id="KW-0862">Zinc</keyword>
<comment type="subcellular location">
    <subcellularLocation>
        <location evidence="1">Nucleus</location>
    </subcellularLocation>
</comment>
<keyword evidence="5" id="KW-0677">Repeat</keyword>
<evidence type="ECO:0000256" key="3">
    <source>
        <dbReference type="ARBA" id="ARBA00022553"/>
    </source>
</evidence>
<reference evidence="16" key="2">
    <citation type="submission" date="2025-08" db="UniProtKB">
        <authorList>
            <consortium name="Ensembl"/>
        </authorList>
    </citation>
    <scope>IDENTIFICATION</scope>
</reference>
<dbReference type="InterPro" id="IPR058902">
    <property type="entry name" value="zf_C2H2_ZNF292/Rlf"/>
</dbReference>
<dbReference type="InterPro" id="IPR036236">
    <property type="entry name" value="Znf_C2H2_sf"/>
</dbReference>
<evidence type="ECO:0000313" key="16">
    <source>
        <dbReference type="Ensembl" id="ENSLOCP00000020918.1"/>
    </source>
</evidence>
<dbReference type="Pfam" id="PF25420">
    <property type="entry name" value="zf-C2H2_ZN292"/>
    <property type="match status" value="1"/>
</dbReference>
<evidence type="ECO:0000259" key="15">
    <source>
        <dbReference type="PROSITE" id="PS50157"/>
    </source>
</evidence>
<evidence type="ECO:0000256" key="7">
    <source>
        <dbReference type="ARBA" id="ARBA00022833"/>
    </source>
</evidence>
<feature type="compositionally biased region" description="Basic residues" evidence="14">
    <location>
        <begin position="2141"/>
        <end position="2150"/>
    </location>
</feature>
<evidence type="ECO:0000256" key="12">
    <source>
        <dbReference type="PROSITE-ProRule" id="PRU00042"/>
    </source>
</evidence>
<evidence type="ECO:0000256" key="5">
    <source>
        <dbReference type="ARBA" id="ARBA00022737"/>
    </source>
</evidence>
<organism evidence="16 17">
    <name type="scientific">Lepisosteus oculatus</name>
    <name type="common">Spotted gar</name>
    <dbReference type="NCBI Taxonomy" id="7918"/>
    <lineage>
        <taxon>Eukaryota</taxon>
        <taxon>Metazoa</taxon>
        <taxon>Chordata</taxon>
        <taxon>Craniata</taxon>
        <taxon>Vertebrata</taxon>
        <taxon>Euteleostomi</taxon>
        <taxon>Actinopterygii</taxon>
        <taxon>Neopterygii</taxon>
        <taxon>Holostei</taxon>
        <taxon>Semionotiformes</taxon>
        <taxon>Lepisosteidae</taxon>
        <taxon>Lepisosteus</taxon>
    </lineage>
</organism>
<feature type="region of interest" description="Disordered" evidence="14">
    <location>
        <begin position="624"/>
        <end position="644"/>
    </location>
</feature>
<dbReference type="Ensembl" id="ENSLOCT00000020954.1">
    <property type="protein sequence ID" value="ENSLOCP00000020918.1"/>
    <property type="gene ID" value="ENSLOCG00000016921.1"/>
</dbReference>
<comment type="similarity">
    <text evidence="2">Belongs to the krueppel C2H2-type zinc-finger protein family.</text>
</comment>
<feature type="domain" description="C2H2-type" evidence="15">
    <location>
        <begin position="698"/>
        <end position="725"/>
    </location>
</feature>
<dbReference type="InterPro" id="IPR052251">
    <property type="entry name" value="GH-ZnFinger_Regulators"/>
</dbReference>
<feature type="compositionally biased region" description="Basic residues" evidence="14">
    <location>
        <begin position="1976"/>
        <end position="1991"/>
    </location>
</feature>
<keyword evidence="3" id="KW-0597">Phosphoprotein</keyword>
<evidence type="ECO:0000256" key="2">
    <source>
        <dbReference type="ARBA" id="ARBA00006991"/>
    </source>
</evidence>
<dbReference type="SUPFAM" id="SSF57667">
    <property type="entry name" value="beta-beta-alpha zinc fingers"/>
    <property type="match status" value="4"/>
</dbReference>
<feature type="compositionally biased region" description="Basic and acidic residues" evidence="14">
    <location>
        <begin position="2173"/>
        <end position="2187"/>
    </location>
</feature>
<evidence type="ECO:0000256" key="4">
    <source>
        <dbReference type="ARBA" id="ARBA00022723"/>
    </source>
</evidence>
<name>W5NJV9_LEPOC</name>
<dbReference type="Bgee" id="ENSLOCG00000016921">
    <property type="expression patterns" value="Expressed in larva and 13 other cell types or tissues"/>
</dbReference>
<dbReference type="GO" id="GO:0006357">
    <property type="term" value="P:regulation of transcription by RNA polymerase II"/>
    <property type="evidence" value="ECO:0000318"/>
    <property type="project" value="GO_Central"/>
</dbReference>
<keyword evidence="6 12" id="KW-0863">Zinc-finger</keyword>
<accession>W5NJV9</accession>
<protein>
    <submittedName>
        <fullName evidence="16">Zinc finger protein 292b</fullName>
    </submittedName>
</protein>
<dbReference type="Pfam" id="PF26218">
    <property type="entry name" value="zf_C2H2_ZNF292"/>
    <property type="match status" value="2"/>
</dbReference>
<evidence type="ECO:0000256" key="11">
    <source>
        <dbReference type="ARBA" id="ARBA00023242"/>
    </source>
</evidence>
<dbReference type="InterPro" id="IPR013087">
    <property type="entry name" value="Znf_C2H2_type"/>
</dbReference>
<evidence type="ECO:0000256" key="8">
    <source>
        <dbReference type="ARBA" id="ARBA00023015"/>
    </source>
</evidence>
<reference evidence="16" key="3">
    <citation type="submission" date="2025-09" db="UniProtKB">
        <authorList>
            <consortium name="Ensembl"/>
        </authorList>
    </citation>
    <scope>IDENTIFICATION</scope>
</reference>
<feature type="domain" description="C2H2-type" evidence="15">
    <location>
        <begin position="783"/>
        <end position="812"/>
    </location>
</feature>
<dbReference type="PANTHER" id="PTHR15507">
    <property type="entry name" value="ZINC FINGER PROTEIN RLF"/>
    <property type="match status" value="1"/>
</dbReference>